<dbReference type="InterPro" id="IPR003959">
    <property type="entry name" value="ATPase_AAA_core"/>
</dbReference>
<protein>
    <recommendedName>
        <fullName evidence="4">AAA+ ATPase domain-containing protein</fullName>
    </recommendedName>
</protein>
<dbReference type="InterPro" id="IPR027417">
    <property type="entry name" value="P-loop_NTPase"/>
</dbReference>
<organism evidence="5">
    <name type="scientific">viral metagenome</name>
    <dbReference type="NCBI Taxonomy" id="1070528"/>
    <lineage>
        <taxon>unclassified sequences</taxon>
        <taxon>metagenomes</taxon>
        <taxon>organismal metagenomes</taxon>
    </lineage>
</organism>
<evidence type="ECO:0000256" key="3">
    <source>
        <dbReference type="ARBA" id="ARBA00022840"/>
    </source>
</evidence>
<keyword evidence="3" id="KW-0067">ATP-binding</keyword>
<keyword evidence="2" id="KW-0547">Nucleotide-binding</keyword>
<evidence type="ECO:0000256" key="1">
    <source>
        <dbReference type="ARBA" id="ARBA00022705"/>
    </source>
</evidence>
<proteinExistence type="predicted"/>
<evidence type="ECO:0000259" key="4">
    <source>
        <dbReference type="SMART" id="SM00382"/>
    </source>
</evidence>
<evidence type="ECO:0000313" key="5">
    <source>
        <dbReference type="EMBL" id="QHT06944.1"/>
    </source>
</evidence>
<dbReference type="GO" id="GO:0006261">
    <property type="term" value="P:DNA-templated DNA replication"/>
    <property type="evidence" value="ECO:0007669"/>
    <property type="project" value="TreeGrafter"/>
</dbReference>
<dbReference type="SMART" id="SM00382">
    <property type="entry name" value="AAA"/>
    <property type="match status" value="1"/>
</dbReference>
<dbReference type="Gene3D" id="3.40.50.300">
    <property type="entry name" value="P-loop containing nucleotide triphosphate hydrolases"/>
    <property type="match status" value="1"/>
</dbReference>
<dbReference type="EMBL" id="MN739479">
    <property type="protein sequence ID" value="QHT06944.1"/>
    <property type="molecule type" value="Genomic_DNA"/>
</dbReference>
<accession>A0A6C0CTA8</accession>
<dbReference type="AlphaFoldDB" id="A0A6C0CTA8"/>
<name>A0A6C0CTA8_9ZZZZ</name>
<dbReference type="GO" id="GO:0005663">
    <property type="term" value="C:DNA replication factor C complex"/>
    <property type="evidence" value="ECO:0007669"/>
    <property type="project" value="TreeGrafter"/>
</dbReference>
<reference evidence="5" key="1">
    <citation type="journal article" date="2020" name="Nature">
        <title>Giant virus diversity and host interactions through global metagenomics.</title>
        <authorList>
            <person name="Schulz F."/>
            <person name="Roux S."/>
            <person name="Paez-Espino D."/>
            <person name="Jungbluth S."/>
            <person name="Walsh D.A."/>
            <person name="Denef V.J."/>
            <person name="McMahon K.D."/>
            <person name="Konstantinidis K.T."/>
            <person name="Eloe-Fadrosh E.A."/>
            <person name="Kyrpides N.C."/>
            <person name="Woyke T."/>
        </authorList>
    </citation>
    <scope>NUCLEOTIDE SEQUENCE</scope>
    <source>
        <strain evidence="5">GVMAG-M-3300021962-46</strain>
    </source>
</reference>
<dbReference type="PANTHER" id="PTHR11669:SF20">
    <property type="entry name" value="REPLICATION FACTOR C SUBUNIT 4"/>
    <property type="match status" value="1"/>
</dbReference>
<feature type="domain" description="AAA+ ATPase" evidence="4">
    <location>
        <begin position="32"/>
        <end position="166"/>
    </location>
</feature>
<evidence type="ECO:0000256" key="2">
    <source>
        <dbReference type="ARBA" id="ARBA00022741"/>
    </source>
</evidence>
<dbReference type="SUPFAM" id="SSF52540">
    <property type="entry name" value="P-loop containing nucleoside triphosphate hydrolases"/>
    <property type="match status" value="1"/>
</dbReference>
<dbReference type="GO" id="GO:0003689">
    <property type="term" value="F:DNA clamp loader activity"/>
    <property type="evidence" value="ECO:0007669"/>
    <property type="project" value="TreeGrafter"/>
</dbReference>
<keyword evidence="1" id="KW-0235">DNA replication</keyword>
<sequence length="371" mass="44237">MEQLFTIKKLEDIIGNYLPIQFVKKFIENIQNQDKLIVIGPSGVGKTKCIELVCELYGYEVCKIDSDNCEDSKVFIDRLEKLHQWKTILQTFQNTHKKRILILDEMESLIQMDRNIPSYLIKFWNRTETHMPCIIIGQYQAEKKIGELKKMCQIIHFSRIQEKDMFLYLKDRIPKGKIKLADLMKTVEVANGSIYSAIQSILEYEHHFVKKKNNKKHSMIINNGQDDILKMEYIFSYLNHEAIDQVLHEDLWIHPLKVLENSSKVYTTEQYASFIPKYLIFEEWMYIQNQNEDLPAGYLTELIYQYNQQLYDYKKKSIGAIEMDFTKLLSYISTQKKLHRSIYNKCNKDLPIHEIGYYWIHTYLQHNKKSK</sequence>
<dbReference type="Pfam" id="PF00004">
    <property type="entry name" value="AAA"/>
    <property type="match status" value="1"/>
</dbReference>
<dbReference type="GO" id="GO:0016887">
    <property type="term" value="F:ATP hydrolysis activity"/>
    <property type="evidence" value="ECO:0007669"/>
    <property type="project" value="InterPro"/>
</dbReference>
<dbReference type="InterPro" id="IPR003593">
    <property type="entry name" value="AAA+_ATPase"/>
</dbReference>
<dbReference type="PANTHER" id="PTHR11669">
    <property type="entry name" value="REPLICATION FACTOR C / DNA POLYMERASE III GAMMA-TAU SUBUNIT"/>
    <property type="match status" value="1"/>
</dbReference>
<dbReference type="InterPro" id="IPR050238">
    <property type="entry name" value="DNA_Rep/Repair_Clamp_Loader"/>
</dbReference>
<dbReference type="GO" id="GO:0006281">
    <property type="term" value="P:DNA repair"/>
    <property type="evidence" value="ECO:0007669"/>
    <property type="project" value="TreeGrafter"/>
</dbReference>
<dbReference type="GO" id="GO:0005524">
    <property type="term" value="F:ATP binding"/>
    <property type="evidence" value="ECO:0007669"/>
    <property type="project" value="UniProtKB-KW"/>
</dbReference>